<dbReference type="InterPro" id="IPR003834">
    <property type="entry name" value="Cyt_c_assmbl_TM_dom"/>
</dbReference>
<dbReference type="Pfam" id="PF13899">
    <property type="entry name" value="Thioredoxin_7"/>
    <property type="match status" value="1"/>
</dbReference>
<evidence type="ECO:0000256" key="8">
    <source>
        <dbReference type="ARBA" id="ARBA00022748"/>
    </source>
</evidence>
<feature type="disulfide bond" description="Redox-active" evidence="18">
    <location>
        <begin position="650"/>
        <end position="653"/>
    </location>
</feature>
<evidence type="ECO:0000256" key="11">
    <source>
        <dbReference type="ARBA" id="ARBA00023002"/>
    </source>
</evidence>
<dbReference type="InterPro" id="IPR013766">
    <property type="entry name" value="Thioredoxin_domain"/>
</dbReference>
<gene>
    <name evidence="20" type="primary">dsbD2</name>
    <name evidence="18" type="synonym">dsbD</name>
    <name evidence="20" type="ORF">LYSCAS_16520</name>
</gene>
<sequence precursor="true">MTQYLRNALLALCALALSGVARDARAIDEKDLLPVDQAFALSVDAPARDRIELTWKIAPGYYLYRQRIGVQGIDGGTLAMPKGHPKHDEFFGDVEIYRDALIATYGGTIAPEAQGVELKVKYQGCADAGICYPPQVRTIKVALPSASVEPLLGARAPASSALFGDAGGAQVDAAPLPPEQAFKVEAIADGGNALLLRFTPARGYYLYRDKTTLKLDGQGLSLGAPRWPQGTQHRDEHFGDVVVYFDQVEVPVAVQRTHVNAVDGTLRVSFQGCQTGGICYPVMTRSIQVSLPAGTVSGATAATPADNLAADQRLARDLGGKQRAWTLLLFFAYGLGLAFTPCVLPMVPILSGLIAGRGERIGATRAFSLSLVYVLASAVVFTIAGVLAGLLGAAANLQAWMQNAWVLGAFAALFVILSLSMFGLYELQLPAGLRARLGAVSDRQRGGSWVGVAAMGALSALIVGPCVAPPLMGAVLYIAQARDPVLGGAALFLLALGMGAPLIAFGMAAGRGMPTSGPWMIAVQRVFGFVFLGLAIWMLSRVLPGAATLALWGLLALGAAAWVFSQGTTSRARLAARFAALVLGVVGAAELLGAFAGGHDPLQPLAGVTGARSEAIAFKRIKSVEDLDREIAAARSANKPVMLDFYADWCVSCKEMEKYVFTRPDVHAALSDYVLLQADVTANDATDQALMQRFGIIGPPMSLFFKDGQERRGLRLTGFEDAAKFVQRAHRGAE</sequence>
<evidence type="ECO:0000256" key="4">
    <source>
        <dbReference type="ARBA" id="ARBA00022475"/>
    </source>
</evidence>
<dbReference type="Proteomes" id="UP000681317">
    <property type="component" value="Chromosome"/>
</dbReference>
<dbReference type="NCBIfam" id="NF001419">
    <property type="entry name" value="PRK00293.1"/>
    <property type="match status" value="1"/>
</dbReference>
<dbReference type="Pfam" id="PF11412">
    <property type="entry name" value="DsbD_N"/>
    <property type="match status" value="2"/>
</dbReference>
<protein>
    <recommendedName>
        <fullName evidence="18">Thiol:disulfide interchange protein DsbD</fullName>
        <ecNumber evidence="18">1.8.1.8</ecNumber>
    </recommendedName>
    <alternativeName>
        <fullName evidence="18">Protein-disulfide reductase</fullName>
        <shortName evidence="18">Disulfide reductase</shortName>
    </alternativeName>
</protein>
<feature type="transmembrane region" description="Helical" evidence="18">
    <location>
        <begin position="545"/>
        <end position="564"/>
    </location>
</feature>
<dbReference type="InterPro" id="IPR017937">
    <property type="entry name" value="Thioredoxin_CS"/>
</dbReference>
<dbReference type="InterPro" id="IPR036249">
    <property type="entry name" value="Thioredoxin-like_sf"/>
</dbReference>
<dbReference type="RefSeq" id="WP_213433438.1">
    <property type="nucleotide sequence ID" value="NZ_AP024545.1"/>
</dbReference>
<dbReference type="Gene3D" id="3.40.30.10">
    <property type="entry name" value="Glutaredoxin"/>
    <property type="match status" value="1"/>
</dbReference>
<keyword evidence="6 18" id="KW-0812">Transmembrane</keyword>
<feature type="transmembrane region" description="Helical" evidence="18">
    <location>
        <begin position="485"/>
        <end position="507"/>
    </location>
</feature>
<feature type="transmembrane region" description="Helical" evidence="18">
    <location>
        <begin position="371"/>
        <end position="392"/>
    </location>
</feature>
<reference evidence="20 21" key="1">
    <citation type="submission" date="2021-03" db="EMBL/GenBank/DDBJ databases">
        <title>Complete Genome Sequences of Two Lysobacter Strains Isolated from Sea Water (Lysobacter caseinilyticus) and Soil (Lysobacter helvus) in South Korea.</title>
        <authorList>
            <person name="Watanabe Y."/>
            <person name="Arakawa K."/>
        </authorList>
    </citation>
    <scope>NUCLEOTIDE SEQUENCE [LARGE SCALE GENOMIC DNA]</scope>
    <source>
        <strain evidence="20 21">KVB24</strain>
    </source>
</reference>
<dbReference type="CDD" id="cd02953">
    <property type="entry name" value="DsbDgamma"/>
    <property type="match status" value="1"/>
</dbReference>
<keyword evidence="14 18" id="KW-1015">Disulfide bond</keyword>
<dbReference type="PANTHER" id="PTHR32234:SF0">
    <property type="entry name" value="THIOL:DISULFIDE INTERCHANGE PROTEIN DSBD"/>
    <property type="match status" value="1"/>
</dbReference>
<evidence type="ECO:0000313" key="21">
    <source>
        <dbReference type="Proteomes" id="UP000681317"/>
    </source>
</evidence>
<dbReference type="EMBL" id="AP024545">
    <property type="protein sequence ID" value="BCT92628.1"/>
    <property type="molecule type" value="Genomic_DNA"/>
</dbReference>
<keyword evidence="11 18" id="KW-0560">Oxidoreductase</keyword>
<proteinExistence type="inferred from homology"/>
<feature type="transmembrane region" description="Helical" evidence="18">
    <location>
        <begin position="446"/>
        <end position="479"/>
    </location>
</feature>
<keyword evidence="13 18" id="KW-0472">Membrane</keyword>
<evidence type="ECO:0000256" key="12">
    <source>
        <dbReference type="ARBA" id="ARBA00023027"/>
    </source>
</evidence>
<keyword evidence="7 18" id="KW-0732">Signal</keyword>
<evidence type="ECO:0000256" key="18">
    <source>
        <dbReference type="HAMAP-Rule" id="MF_00399"/>
    </source>
</evidence>
<evidence type="ECO:0000256" key="16">
    <source>
        <dbReference type="ARBA" id="ARBA00047388"/>
    </source>
</evidence>
<comment type="caution">
    <text evidence="18">Lacks conserved residue(s) required for the propagation of feature annotation.</text>
</comment>
<feature type="transmembrane region" description="Helical" evidence="18">
    <location>
        <begin position="404"/>
        <end position="425"/>
    </location>
</feature>
<evidence type="ECO:0000256" key="10">
    <source>
        <dbReference type="ARBA" id="ARBA00022989"/>
    </source>
</evidence>
<comment type="subcellular location">
    <subcellularLocation>
        <location evidence="1 18">Cell inner membrane</location>
        <topology evidence="1 18">Multi-pass membrane protein</topology>
    </subcellularLocation>
</comment>
<feature type="domain" description="Thioredoxin" evidence="19">
    <location>
        <begin position="594"/>
        <end position="734"/>
    </location>
</feature>
<feature type="transmembrane region" description="Helical" evidence="18">
    <location>
        <begin position="519"/>
        <end position="539"/>
    </location>
</feature>
<comment type="function">
    <text evidence="18">Required to facilitate the formation of correct disulfide bonds in some periplasmic proteins and for the assembly of the periplasmic c-type cytochromes. Acts by transferring electrons from cytoplasmic thioredoxin to the periplasm. This transfer involves a cascade of disulfide bond formation and reduction steps.</text>
</comment>
<comment type="catalytic activity">
    <reaction evidence="17 18">
        <text>[protein]-dithiol + NADP(+) = [protein]-disulfide + NADPH + H(+)</text>
        <dbReference type="Rhea" id="RHEA:18753"/>
        <dbReference type="Rhea" id="RHEA-COMP:10593"/>
        <dbReference type="Rhea" id="RHEA-COMP:10594"/>
        <dbReference type="ChEBI" id="CHEBI:15378"/>
        <dbReference type="ChEBI" id="CHEBI:29950"/>
        <dbReference type="ChEBI" id="CHEBI:50058"/>
        <dbReference type="ChEBI" id="CHEBI:57783"/>
        <dbReference type="ChEBI" id="CHEBI:58349"/>
        <dbReference type="EC" id="1.8.1.8"/>
    </reaction>
</comment>
<comment type="similarity">
    <text evidence="2 18">Belongs to the thioredoxin family. DsbD subfamily.</text>
</comment>
<evidence type="ECO:0000259" key="19">
    <source>
        <dbReference type="PROSITE" id="PS51352"/>
    </source>
</evidence>
<evidence type="ECO:0000313" key="20">
    <source>
        <dbReference type="EMBL" id="BCT92628.1"/>
    </source>
</evidence>
<feature type="signal peptide" evidence="18">
    <location>
        <begin position="1"/>
        <end position="26"/>
    </location>
</feature>
<name>A0ABN6FSK8_9GAMM</name>
<keyword evidence="10 18" id="KW-1133">Transmembrane helix</keyword>
<dbReference type="PROSITE" id="PS51352">
    <property type="entry name" value="THIOREDOXIN_2"/>
    <property type="match status" value="1"/>
</dbReference>
<keyword evidence="9 18" id="KW-0249">Electron transport</keyword>
<feature type="chain" id="PRO_5044911713" description="Thiol:disulfide interchange protein DsbD" evidence="18">
    <location>
        <begin position="27"/>
        <end position="734"/>
    </location>
</feature>
<feature type="transmembrane region" description="Helical" evidence="18">
    <location>
        <begin position="324"/>
        <end position="350"/>
    </location>
</feature>
<dbReference type="InterPro" id="IPR035671">
    <property type="entry name" value="DsbD_gamma"/>
</dbReference>
<evidence type="ECO:0000256" key="14">
    <source>
        <dbReference type="ARBA" id="ARBA00023157"/>
    </source>
</evidence>
<dbReference type="Pfam" id="PF02683">
    <property type="entry name" value="DsbD_TM"/>
    <property type="match status" value="1"/>
</dbReference>
<keyword evidence="3 18" id="KW-0813">Transport</keyword>
<feature type="transmembrane region" description="Helical" evidence="18">
    <location>
        <begin position="576"/>
        <end position="596"/>
    </location>
</feature>
<keyword evidence="8 18" id="KW-0201">Cytochrome c-type biogenesis</keyword>
<evidence type="ECO:0000256" key="5">
    <source>
        <dbReference type="ARBA" id="ARBA00022519"/>
    </source>
</evidence>
<keyword evidence="12 18" id="KW-0520">NAD</keyword>
<dbReference type="InterPro" id="IPR036929">
    <property type="entry name" value="DsbDN_sf"/>
</dbReference>
<accession>A0ABN6FSK8</accession>
<dbReference type="EC" id="1.8.1.8" evidence="18"/>
<keyword evidence="5 18" id="KW-0997">Cell inner membrane</keyword>
<keyword evidence="21" id="KW-1185">Reference proteome</keyword>
<dbReference type="PANTHER" id="PTHR32234">
    <property type="entry name" value="THIOL:DISULFIDE INTERCHANGE PROTEIN DSBD"/>
    <property type="match status" value="1"/>
</dbReference>
<evidence type="ECO:0000256" key="17">
    <source>
        <dbReference type="ARBA" id="ARBA00047804"/>
    </source>
</evidence>
<dbReference type="Gene3D" id="2.60.40.1250">
    <property type="entry name" value="Thiol:disulfide interchange protein DsbD, N-terminal domain"/>
    <property type="match status" value="2"/>
</dbReference>
<evidence type="ECO:0000256" key="13">
    <source>
        <dbReference type="ARBA" id="ARBA00023136"/>
    </source>
</evidence>
<evidence type="ECO:0000256" key="6">
    <source>
        <dbReference type="ARBA" id="ARBA00022692"/>
    </source>
</evidence>
<keyword evidence="4 18" id="KW-1003">Cell membrane</keyword>
<evidence type="ECO:0000256" key="1">
    <source>
        <dbReference type="ARBA" id="ARBA00004429"/>
    </source>
</evidence>
<evidence type="ECO:0000256" key="2">
    <source>
        <dbReference type="ARBA" id="ARBA00007241"/>
    </source>
</evidence>
<dbReference type="HAMAP" id="MF_00399">
    <property type="entry name" value="DbsD"/>
    <property type="match status" value="1"/>
</dbReference>
<comment type="catalytic activity">
    <reaction evidence="16 18">
        <text>[protein]-dithiol + NAD(+) = [protein]-disulfide + NADH + H(+)</text>
        <dbReference type="Rhea" id="RHEA:18749"/>
        <dbReference type="Rhea" id="RHEA-COMP:10593"/>
        <dbReference type="Rhea" id="RHEA-COMP:10594"/>
        <dbReference type="ChEBI" id="CHEBI:15378"/>
        <dbReference type="ChEBI" id="CHEBI:29950"/>
        <dbReference type="ChEBI" id="CHEBI:50058"/>
        <dbReference type="ChEBI" id="CHEBI:57540"/>
        <dbReference type="ChEBI" id="CHEBI:57945"/>
        <dbReference type="EC" id="1.8.1.8"/>
    </reaction>
</comment>
<feature type="disulfide bond" description="Redox-active" evidence="18">
    <location>
        <begin position="125"/>
        <end position="131"/>
    </location>
</feature>
<evidence type="ECO:0000256" key="3">
    <source>
        <dbReference type="ARBA" id="ARBA00022448"/>
    </source>
</evidence>
<dbReference type="SUPFAM" id="SSF52833">
    <property type="entry name" value="Thioredoxin-like"/>
    <property type="match status" value="1"/>
</dbReference>
<evidence type="ECO:0000256" key="15">
    <source>
        <dbReference type="ARBA" id="ARBA00023284"/>
    </source>
</evidence>
<keyword evidence="15 18" id="KW-0676">Redox-active center</keyword>
<dbReference type="SUPFAM" id="SSF74863">
    <property type="entry name" value="Thiol:disulfide interchange protein DsbD, N-terminal domain (DsbD-alpha)"/>
    <property type="match status" value="2"/>
</dbReference>
<dbReference type="InterPro" id="IPR028250">
    <property type="entry name" value="DsbDN"/>
</dbReference>
<dbReference type="InterPro" id="IPR022910">
    <property type="entry name" value="Thiol_diS_interchange_DbsD"/>
</dbReference>
<organism evidence="20 21">
    <name type="scientific">Noviluteimonas caseinilytica</name>
    <dbReference type="NCBI Taxonomy" id="2675101"/>
    <lineage>
        <taxon>Bacteria</taxon>
        <taxon>Pseudomonadati</taxon>
        <taxon>Pseudomonadota</taxon>
        <taxon>Gammaproteobacteria</taxon>
        <taxon>Lysobacterales</taxon>
        <taxon>Lysobacteraceae</taxon>
        <taxon>Noviluteimonas</taxon>
    </lineage>
</organism>
<dbReference type="PROSITE" id="PS00194">
    <property type="entry name" value="THIOREDOXIN_1"/>
    <property type="match status" value="1"/>
</dbReference>
<evidence type="ECO:0000256" key="9">
    <source>
        <dbReference type="ARBA" id="ARBA00022982"/>
    </source>
</evidence>
<evidence type="ECO:0000256" key="7">
    <source>
        <dbReference type="ARBA" id="ARBA00022729"/>
    </source>
</evidence>